<dbReference type="AlphaFoldDB" id="A0A6I6F298"/>
<dbReference type="InterPro" id="IPR051531">
    <property type="entry name" value="N-acetyltransferase"/>
</dbReference>
<evidence type="ECO:0000259" key="4">
    <source>
        <dbReference type="Pfam" id="PF13302"/>
    </source>
</evidence>
<dbReference type="PANTHER" id="PTHR43792:SF8">
    <property type="entry name" value="[RIBOSOMAL PROTEIN US5]-ALANINE N-ACETYLTRANSFERASE"/>
    <property type="match status" value="1"/>
</dbReference>
<dbReference type="EMBL" id="CP046522">
    <property type="protein sequence ID" value="QGU95334.1"/>
    <property type="molecule type" value="Genomic_DNA"/>
</dbReference>
<dbReference type="SUPFAM" id="SSF55729">
    <property type="entry name" value="Acyl-CoA N-acyltransferases (Nat)"/>
    <property type="match status" value="1"/>
</dbReference>
<evidence type="ECO:0000313" key="5">
    <source>
        <dbReference type="EMBL" id="QGU95334.1"/>
    </source>
</evidence>
<dbReference type="GO" id="GO:0008999">
    <property type="term" value="F:protein-N-terminal-alanine acetyltransferase activity"/>
    <property type="evidence" value="ECO:0007669"/>
    <property type="project" value="TreeGrafter"/>
</dbReference>
<organism evidence="5 6">
    <name type="scientific">Clostridium bovifaecis</name>
    <dbReference type="NCBI Taxonomy" id="2184719"/>
    <lineage>
        <taxon>Bacteria</taxon>
        <taxon>Bacillati</taxon>
        <taxon>Bacillota</taxon>
        <taxon>Clostridia</taxon>
        <taxon>Eubacteriales</taxon>
        <taxon>Clostridiaceae</taxon>
        <taxon>Clostridium</taxon>
    </lineage>
</organism>
<protein>
    <submittedName>
        <fullName evidence="5">GNAT family N-acetyltransferase</fullName>
    </submittedName>
</protein>
<dbReference type="GO" id="GO:0005737">
    <property type="term" value="C:cytoplasm"/>
    <property type="evidence" value="ECO:0007669"/>
    <property type="project" value="TreeGrafter"/>
</dbReference>
<evidence type="ECO:0000256" key="1">
    <source>
        <dbReference type="ARBA" id="ARBA00022679"/>
    </source>
</evidence>
<evidence type="ECO:0000313" key="6">
    <source>
        <dbReference type="Proteomes" id="UP000422764"/>
    </source>
</evidence>
<sequence length="157" mass="18752">MNKLYETKRLKLKVLDKTYAGLVLDYYYRNKEFLEEWEPTKVDEFYTKEYQEVQLNKELINIESNNSFRIWIFKKNDDSRIISSVGFNNIIRGAFLSCHLGYKLDKDEIDKGYITEAVRKGIEIMFNEHGLHRIEANIMPKNKRSLRVAEKLIFLLC</sequence>
<comment type="similarity">
    <text evidence="3">Belongs to the acetyltransferase family. RimJ subfamily.</text>
</comment>
<keyword evidence="6" id="KW-1185">Reference proteome</keyword>
<dbReference type="Proteomes" id="UP000422764">
    <property type="component" value="Chromosome"/>
</dbReference>
<dbReference type="PANTHER" id="PTHR43792">
    <property type="entry name" value="GNAT FAMILY, PUTATIVE (AFU_ORTHOLOGUE AFUA_3G00765)-RELATED-RELATED"/>
    <property type="match status" value="1"/>
</dbReference>
<keyword evidence="2" id="KW-0012">Acyltransferase</keyword>
<dbReference type="InterPro" id="IPR016181">
    <property type="entry name" value="Acyl_CoA_acyltransferase"/>
</dbReference>
<dbReference type="Pfam" id="PF13302">
    <property type="entry name" value="Acetyltransf_3"/>
    <property type="match status" value="1"/>
</dbReference>
<evidence type="ECO:0000256" key="2">
    <source>
        <dbReference type="ARBA" id="ARBA00023315"/>
    </source>
</evidence>
<dbReference type="InterPro" id="IPR000182">
    <property type="entry name" value="GNAT_dom"/>
</dbReference>
<evidence type="ECO:0000256" key="3">
    <source>
        <dbReference type="ARBA" id="ARBA00038502"/>
    </source>
</evidence>
<keyword evidence="1 5" id="KW-0808">Transferase</keyword>
<name>A0A6I6F298_9CLOT</name>
<feature type="domain" description="N-acetyltransferase" evidence="4">
    <location>
        <begin position="23"/>
        <end position="152"/>
    </location>
</feature>
<reference evidence="5 6" key="1">
    <citation type="submission" date="2019-12" db="EMBL/GenBank/DDBJ databases">
        <title>Genome sequenceing of Clostridium bovifaecis.</title>
        <authorList>
            <person name="Yao Y."/>
        </authorList>
    </citation>
    <scope>NUCLEOTIDE SEQUENCE [LARGE SCALE GENOMIC DNA]</scope>
    <source>
        <strain evidence="5 6">BXX</strain>
    </source>
</reference>
<gene>
    <name evidence="5" type="ORF">GOM49_09745</name>
</gene>
<dbReference type="Gene3D" id="3.40.630.30">
    <property type="match status" value="1"/>
</dbReference>
<accession>A0A6I6F298</accession>
<proteinExistence type="inferred from homology"/>